<dbReference type="EMBL" id="BMLW01000006">
    <property type="protein sequence ID" value="GGP11227.1"/>
    <property type="molecule type" value="Genomic_DNA"/>
</dbReference>
<dbReference type="PANTHER" id="PTHR43140:SF1">
    <property type="entry name" value="TYPE I RESTRICTION ENZYME ECOKI SPECIFICITY SUBUNIT"/>
    <property type="match status" value="1"/>
</dbReference>
<organism evidence="7 8">
    <name type="scientific">Oceanobacillus neutriphilus</name>
    <dbReference type="NCBI Taxonomy" id="531815"/>
    <lineage>
        <taxon>Bacteria</taxon>
        <taxon>Bacillati</taxon>
        <taxon>Bacillota</taxon>
        <taxon>Bacilli</taxon>
        <taxon>Bacillales</taxon>
        <taxon>Bacillaceae</taxon>
        <taxon>Oceanobacillus</taxon>
    </lineage>
</organism>
<dbReference type="InterPro" id="IPR051212">
    <property type="entry name" value="Type-I_RE_S_subunit"/>
</dbReference>
<evidence type="ECO:0000256" key="5">
    <source>
        <dbReference type="SAM" id="Coils"/>
    </source>
</evidence>
<proteinExistence type="inferred from homology"/>
<evidence type="ECO:0000313" key="8">
    <source>
        <dbReference type="Proteomes" id="UP000641206"/>
    </source>
</evidence>
<dbReference type="Gene3D" id="3.90.220.20">
    <property type="entry name" value="DNA methylase specificity domains"/>
    <property type="match status" value="2"/>
</dbReference>
<evidence type="ECO:0000256" key="2">
    <source>
        <dbReference type="ARBA" id="ARBA00022747"/>
    </source>
</evidence>
<feature type="domain" description="Type I restriction modification DNA specificity" evidence="6">
    <location>
        <begin position="251"/>
        <end position="384"/>
    </location>
</feature>
<dbReference type="CDD" id="cd17496">
    <property type="entry name" value="RMtype1_S_BliBORF2384P-TRD1-CR1_like"/>
    <property type="match status" value="1"/>
</dbReference>
<dbReference type="InterPro" id="IPR000055">
    <property type="entry name" value="Restrct_endonuc_typeI_TRD"/>
</dbReference>
<keyword evidence="8" id="KW-1185">Reference proteome</keyword>
<comment type="caution">
    <text evidence="7">The sequence shown here is derived from an EMBL/GenBank/DDBJ whole genome shotgun (WGS) entry which is preliminary data.</text>
</comment>
<evidence type="ECO:0000256" key="4">
    <source>
        <dbReference type="ARBA" id="ARBA00038652"/>
    </source>
</evidence>
<evidence type="ECO:0000256" key="3">
    <source>
        <dbReference type="ARBA" id="ARBA00023125"/>
    </source>
</evidence>
<dbReference type="InterPro" id="IPR044946">
    <property type="entry name" value="Restrct_endonuc_typeI_TRD_sf"/>
</dbReference>
<protein>
    <recommendedName>
        <fullName evidence="6">Type I restriction modification DNA specificity domain-containing protein</fullName>
    </recommendedName>
</protein>
<dbReference type="PANTHER" id="PTHR43140">
    <property type="entry name" value="TYPE-1 RESTRICTION ENZYME ECOKI SPECIFICITY PROTEIN"/>
    <property type="match status" value="1"/>
</dbReference>
<feature type="coiled-coil region" evidence="5">
    <location>
        <begin position="166"/>
        <end position="196"/>
    </location>
</feature>
<gene>
    <name evidence="7" type="ORF">GCM10011346_22550</name>
</gene>
<keyword evidence="5" id="KW-0175">Coiled coil</keyword>
<evidence type="ECO:0000313" key="7">
    <source>
        <dbReference type="EMBL" id="GGP11227.1"/>
    </source>
</evidence>
<feature type="domain" description="Type I restriction modification DNA specificity" evidence="6">
    <location>
        <begin position="27"/>
        <end position="192"/>
    </location>
</feature>
<comment type="subunit">
    <text evidence="4">The methyltransferase is composed of M and S polypeptides.</text>
</comment>
<accession>A0ABQ2NV25</accession>
<name>A0ABQ2NV25_9BACI</name>
<reference evidence="8" key="1">
    <citation type="journal article" date="2019" name="Int. J. Syst. Evol. Microbiol.">
        <title>The Global Catalogue of Microorganisms (GCM) 10K type strain sequencing project: providing services to taxonomists for standard genome sequencing and annotation.</title>
        <authorList>
            <consortium name="The Broad Institute Genomics Platform"/>
            <consortium name="The Broad Institute Genome Sequencing Center for Infectious Disease"/>
            <person name="Wu L."/>
            <person name="Ma J."/>
        </authorList>
    </citation>
    <scope>NUCLEOTIDE SEQUENCE [LARGE SCALE GENOMIC DNA]</scope>
    <source>
        <strain evidence="8">CGMCC 1.7693</strain>
    </source>
</reference>
<comment type="similarity">
    <text evidence="1">Belongs to the type-I restriction system S methylase family.</text>
</comment>
<keyword evidence="3" id="KW-0238">DNA-binding</keyword>
<dbReference type="Pfam" id="PF01420">
    <property type="entry name" value="Methylase_S"/>
    <property type="match status" value="2"/>
</dbReference>
<evidence type="ECO:0000256" key="1">
    <source>
        <dbReference type="ARBA" id="ARBA00010923"/>
    </source>
</evidence>
<sequence>MVRKKKTMEELLKEALVPKKEQPYEVPENWVWTKLPFLFEIKMGQSPKGEYTTKDSGYTPLVGGPADMGEVYPKVSRYTKKVTKLSNDGELIVSIRATIGKTNIADGEYCLGRGVASIKSKVISARLLMQYFSTIESYLNDISTGTTFRQISRKGIETIPFPLSPLNEQKRIANKVERLLNKIDEAKQLIEEAKGSFELRRAAILDKAFRGELTTTCLVNSSSNEHPYSLPEGWNWEEFDNIAKVCSNLVNPNDYLNYPHIAPDNIEKFTGRLLEYKTIEEARVKSSKHLFKRNHILYSKIRPYLSKVTLVDFEGLCSADMYPIETNINTEYLYFYMLSPYFIEKASTAGSRSVLPKINKKELGKILVPVPSDEKQTEVVKFIKLALSKEIEAISYIQTATDSIELLKQSILSKAFKGQMGTNDPSEENAVELLTEVLQEKL</sequence>
<keyword evidence="2" id="KW-0680">Restriction system</keyword>
<evidence type="ECO:0000259" key="6">
    <source>
        <dbReference type="Pfam" id="PF01420"/>
    </source>
</evidence>
<dbReference type="SUPFAM" id="SSF116734">
    <property type="entry name" value="DNA methylase specificity domain"/>
    <property type="match status" value="2"/>
</dbReference>
<dbReference type="Proteomes" id="UP000641206">
    <property type="component" value="Unassembled WGS sequence"/>
</dbReference>